<dbReference type="Gene3D" id="1.50.10.10">
    <property type="match status" value="1"/>
</dbReference>
<dbReference type="NCBIfam" id="TIGR01561">
    <property type="entry name" value="gde_arch"/>
    <property type="match status" value="1"/>
</dbReference>
<evidence type="ECO:0000259" key="2">
    <source>
        <dbReference type="Pfam" id="PF12439"/>
    </source>
</evidence>
<dbReference type="GO" id="GO:0004135">
    <property type="term" value="F:amylo-alpha-1,6-glucosidase activity"/>
    <property type="evidence" value="ECO:0007669"/>
    <property type="project" value="InterPro"/>
</dbReference>
<dbReference type="FunFam" id="1.50.10.10:FF:000073">
    <property type="entry name" value="Glycogen debranching enzyme, hypothetical (TreX-like)"/>
    <property type="match status" value="1"/>
</dbReference>
<dbReference type="PANTHER" id="PTHR10569">
    <property type="entry name" value="GLYCOGEN DEBRANCHING ENZYME"/>
    <property type="match status" value="1"/>
</dbReference>
<dbReference type="InterPro" id="IPR032790">
    <property type="entry name" value="GDE_C"/>
</dbReference>
<evidence type="ECO:0000313" key="3">
    <source>
        <dbReference type="EMBL" id="NWJ44399.1"/>
    </source>
</evidence>
<feature type="domain" description="Glycogen debranching enzyme C-terminal" evidence="1">
    <location>
        <begin position="290"/>
        <end position="676"/>
    </location>
</feature>
<dbReference type="AlphaFoldDB" id="A0A8T7LYA8"/>
<reference evidence="3 5" key="1">
    <citation type="submission" date="2020-06" db="EMBL/GenBank/DDBJ databases">
        <title>Anoxygenic phototrophic Chloroflexota member uses a Type I reaction center.</title>
        <authorList>
            <person name="Tsuji J.M."/>
            <person name="Shaw N.A."/>
            <person name="Nagashima S."/>
            <person name="Venkiteswaran J."/>
            <person name="Schiff S.L."/>
            <person name="Hanada S."/>
            <person name="Tank M."/>
            <person name="Neufeld J.D."/>
        </authorList>
    </citation>
    <scope>NUCLEOTIDE SEQUENCE [LARGE SCALE GENOMIC DNA]</scope>
    <source>
        <strain evidence="3">L227-S17</strain>
    </source>
</reference>
<keyword evidence="6" id="KW-1185">Reference proteome</keyword>
<proteinExistence type="predicted"/>
<dbReference type="PANTHER" id="PTHR10569:SF2">
    <property type="entry name" value="GLYCOGEN DEBRANCHING ENZYME"/>
    <property type="match status" value="1"/>
</dbReference>
<dbReference type="InterPro" id="IPR010401">
    <property type="entry name" value="AGL/Gdb1"/>
</dbReference>
<dbReference type="Pfam" id="PF12439">
    <property type="entry name" value="GDE_N"/>
    <property type="match status" value="1"/>
</dbReference>
<dbReference type="InterPro" id="IPR006451">
    <property type="entry name" value="Glycogen_debranch_arc"/>
</dbReference>
<protein>
    <submittedName>
        <fullName evidence="4">Amylo-alpha-1,6-glucosidase</fullName>
    </submittedName>
    <submittedName>
        <fullName evidence="3">Glycogen debranching enzyme N-terminal domain-containing protein</fullName>
    </submittedName>
</protein>
<dbReference type="Pfam" id="PF06202">
    <property type="entry name" value="GDE_C"/>
    <property type="match status" value="1"/>
</dbReference>
<dbReference type="Proteomes" id="UP000521676">
    <property type="component" value="Unassembled WGS sequence"/>
</dbReference>
<dbReference type="Proteomes" id="UP001431572">
    <property type="component" value="Chromosome 1"/>
</dbReference>
<name>A0A8T7LYA8_9CHLR</name>
<sequence length="683" mass="78108">MARVVLKPGDWKDLEGGLDREWLLTNGLGGWASASIFGANTRRYHGLLVAAEKIPTERTVLLSKIDEELVINGVVYPLEVNEWSNEVADPHGDRYLKQFIQNYWSVEFHYEVGNYRLIKIVWMANGYNATYVRYRLEGIEQGDKLELHLRPLINRKNSHDEAHANLELRWYCDILENNSGFKYYRKESGLPLQIRFENEKGWSATQTGYWFYNFYHRAEMERGQDHLEDLFGPQIYAVELKPGKSAGLVASLGDAPEEDFEVSLKNQQRRMLGIQSFSKLDEFGKCLAAASDQFIVARPSVEQVLKADEKGLTIIAGYHWFTDWGRDTMIALPGLTLSTGRFGEASAILRTFNAYLSEGMLPNRFPDIGEKLEYNTADATLWFFQAIYSYYQATSDSKLVSELFPSLEEIIQWHLRGTRYSIRVDPSDGLLHAGEPGIQLTWMDVKIGNWVVTPRHGKPVCINALWCNALGIMNYFASKLNLKTTQTYNTLYNKARRSFLGKFWNKEGGYLFDVIDSENAPAPNINSLKHDSSIRPNQLFALSLPFSPYASLETEELVKQAKSIISICERELLTPYGLRTLNRNDPRYKARYTGNQAQRDEAYHNGTVWAWLLGAFVEAHLRVFKDKKAARNYLLPLQNCLKEGGIGTINEVFDAEPPHRPLGCIAQAWSVSEIMRLWKLVNE</sequence>
<dbReference type="InterPro" id="IPR008928">
    <property type="entry name" value="6-hairpin_glycosidase_sf"/>
</dbReference>
<evidence type="ECO:0000313" key="4">
    <source>
        <dbReference type="EMBL" id="WJW66291.1"/>
    </source>
</evidence>
<evidence type="ECO:0000313" key="6">
    <source>
        <dbReference type="Proteomes" id="UP001431572"/>
    </source>
</evidence>
<gene>
    <name evidence="3" type="ORF">HXX08_00825</name>
    <name evidence="4" type="ORF">OZ401_002084</name>
</gene>
<dbReference type="GO" id="GO:0004134">
    <property type="term" value="F:4-alpha-glucanotransferase activity"/>
    <property type="evidence" value="ECO:0007669"/>
    <property type="project" value="InterPro"/>
</dbReference>
<dbReference type="RefSeq" id="WP_341468175.1">
    <property type="nucleotide sequence ID" value="NZ_CP128399.1"/>
</dbReference>
<dbReference type="SUPFAM" id="SSF48208">
    <property type="entry name" value="Six-hairpin glycosidases"/>
    <property type="match status" value="1"/>
</dbReference>
<evidence type="ECO:0000313" key="5">
    <source>
        <dbReference type="Proteomes" id="UP000521676"/>
    </source>
</evidence>
<dbReference type="InterPro" id="IPR012341">
    <property type="entry name" value="6hp_glycosidase-like_sf"/>
</dbReference>
<dbReference type="EMBL" id="CP128399">
    <property type="protein sequence ID" value="WJW66291.1"/>
    <property type="molecule type" value="Genomic_DNA"/>
</dbReference>
<reference evidence="4" key="2">
    <citation type="journal article" date="2024" name="Nature">
        <title>Anoxygenic phototroph of the Chloroflexota uses a type I reaction centre.</title>
        <authorList>
            <person name="Tsuji J.M."/>
            <person name="Shaw N.A."/>
            <person name="Nagashima S."/>
            <person name="Venkiteswaran J.J."/>
            <person name="Schiff S.L."/>
            <person name="Watanabe T."/>
            <person name="Fukui M."/>
            <person name="Hanada S."/>
            <person name="Tank M."/>
            <person name="Neufeld J.D."/>
        </authorList>
    </citation>
    <scope>NUCLEOTIDE SEQUENCE</scope>
    <source>
        <strain evidence="4">L227-S17</strain>
    </source>
</reference>
<accession>A0A8T7LYA8</accession>
<evidence type="ECO:0000259" key="1">
    <source>
        <dbReference type="Pfam" id="PF06202"/>
    </source>
</evidence>
<dbReference type="InterPro" id="IPR024742">
    <property type="entry name" value="Glycogen_debranch_N"/>
</dbReference>
<feature type="domain" description="Glycogen debranching enzyme bacterial and archaeal type N-terminal" evidence="2">
    <location>
        <begin position="20"/>
        <end position="245"/>
    </location>
</feature>
<dbReference type="GO" id="GO:0005980">
    <property type="term" value="P:glycogen catabolic process"/>
    <property type="evidence" value="ECO:0007669"/>
    <property type="project" value="InterPro"/>
</dbReference>
<dbReference type="EMBL" id="JACATZ010000001">
    <property type="protein sequence ID" value="NWJ44399.1"/>
    <property type="molecule type" value="Genomic_DNA"/>
</dbReference>
<organism evidence="3 5">
    <name type="scientific">Candidatus Chlorohelix allophototropha</name>
    <dbReference type="NCBI Taxonomy" id="3003348"/>
    <lineage>
        <taxon>Bacteria</taxon>
        <taxon>Bacillati</taxon>
        <taxon>Chloroflexota</taxon>
        <taxon>Chloroflexia</taxon>
        <taxon>Candidatus Chloroheliales</taxon>
        <taxon>Candidatus Chloroheliaceae</taxon>
        <taxon>Candidatus Chlorohelix</taxon>
    </lineage>
</organism>